<proteinExistence type="inferred from homology"/>
<accession>A0A7W9FSV9</accession>
<keyword evidence="2" id="KW-0808">Transferase</keyword>
<gene>
    <name evidence="5" type="ORF">HNP47_000810</name>
</gene>
<reference evidence="5 6" key="1">
    <citation type="submission" date="2020-08" db="EMBL/GenBank/DDBJ databases">
        <title>Functional genomics of gut bacteria from endangered species of beetles.</title>
        <authorList>
            <person name="Carlos-Shanley C."/>
        </authorList>
    </citation>
    <scope>NUCLEOTIDE SEQUENCE [LARGE SCALE GENOMIC DNA]</scope>
    <source>
        <strain evidence="5 6">S00192</strain>
    </source>
</reference>
<dbReference type="PROSITE" id="PS51143">
    <property type="entry name" value="MT_A70"/>
    <property type="match status" value="1"/>
</dbReference>
<dbReference type="RefSeq" id="WP_184278441.1">
    <property type="nucleotide sequence ID" value="NZ_JACHLJ010000001.1"/>
</dbReference>
<dbReference type="PANTHER" id="PTHR12829:SF7">
    <property type="entry name" value="N6-ADENOSINE-METHYLTRANSFERASE CATALYTIC SUBUNIT"/>
    <property type="match status" value="1"/>
</dbReference>
<evidence type="ECO:0000313" key="5">
    <source>
        <dbReference type="EMBL" id="MBB5770841.1"/>
    </source>
</evidence>
<keyword evidence="3" id="KW-0949">S-adenosyl-L-methionine</keyword>
<dbReference type="InterPro" id="IPR007757">
    <property type="entry name" value="MT-A70-like"/>
</dbReference>
<dbReference type="Proteomes" id="UP000556201">
    <property type="component" value="Unassembled WGS sequence"/>
</dbReference>
<evidence type="ECO:0000256" key="2">
    <source>
        <dbReference type="ARBA" id="ARBA00022679"/>
    </source>
</evidence>
<dbReference type="EMBL" id="JACHLJ010000001">
    <property type="protein sequence ID" value="MBB5770841.1"/>
    <property type="molecule type" value="Genomic_DNA"/>
</dbReference>
<protein>
    <submittedName>
        <fullName evidence="5">N6-adenosine-specific RNA methylase IME4</fullName>
    </submittedName>
</protein>
<dbReference type="InterPro" id="IPR029063">
    <property type="entry name" value="SAM-dependent_MTases_sf"/>
</dbReference>
<dbReference type="PANTHER" id="PTHR12829">
    <property type="entry name" value="N6-ADENOSINE-METHYLTRANSFERASE"/>
    <property type="match status" value="1"/>
</dbReference>
<dbReference type="Pfam" id="PF05063">
    <property type="entry name" value="MT-A70"/>
    <property type="match status" value="1"/>
</dbReference>
<dbReference type="GO" id="GO:0032259">
    <property type="term" value="P:methylation"/>
    <property type="evidence" value="ECO:0007669"/>
    <property type="project" value="UniProtKB-KW"/>
</dbReference>
<dbReference type="SUPFAM" id="SSF53335">
    <property type="entry name" value="S-adenosyl-L-methionine-dependent methyltransferases"/>
    <property type="match status" value="1"/>
</dbReference>
<keyword evidence="1 5" id="KW-0489">Methyltransferase</keyword>
<comment type="caution">
    <text evidence="5">The sequence shown here is derived from an EMBL/GenBank/DDBJ whole genome shotgun (WGS) entry which is preliminary data.</text>
</comment>
<dbReference type="AlphaFoldDB" id="A0A7W9FSV9"/>
<evidence type="ECO:0000313" key="6">
    <source>
        <dbReference type="Proteomes" id="UP000556201"/>
    </source>
</evidence>
<name>A0A7W9FSV9_BREVE</name>
<evidence type="ECO:0000256" key="3">
    <source>
        <dbReference type="ARBA" id="ARBA00022691"/>
    </source>
</evidence>
<comment type="similarity">
    <text evidence="4">Belongs to the MT-A70-like family.</text>
</comment>
<sequence>MGELPAGPFGCILADPPWSFRTYDGKSAVPTVAPDPYATMSIADMKALPVSEVAAPDCALFMWIVGAHLLEAIDLAGAWGFAYKTDAFIWTKMRGDTPDLFRQQHSMGMGYWTRKEAETCLLFTRGRPKRLGKGVRQIIEAPRREHSRKPDETHARIEALVAGPYLEMFAREPRPGWTVWGNETAKFGAAA</sequence>
<dbReference type="GO" id="GO:0008168">
    <property type="term" value="F:methyltransferase activity"/>
    <property type="evidence" value="ECO:0007669"/>
    <property type="project" value="UniProtKB-KW"/>
</dbReference>
<organism evidence="5 6">
    <name type="scientific">Brevundimonas vesicularis</name>
    <name type="common">Pseudomonas vesicularis</name>
    <dbReference type="NCBI Taxonomy" id="41276"/>
    <lineage>
        <taxon>Bacteria</taxon>
        <taxon>Pseudomonadati</taxon>
        <taxon>Pseudomonadota</taxon>
        <taxon>Alphaproteobacteria</taxon>
        <taxon>Caulobacterales</taxon>
        <taxon>Caulobacteraceae</taxon>
        <taxon>Brevundimonas</taxon>
    </lineage>
</organism>
<evidence type="ECO:0000256" key="1">
    <source>
        <dbReference type="ARBA" id="ARBA00022603"/>
    </source>
</evidence>
<evidence type="ECO:0000256" key="4">
    <source>
        <dbReference type="PROSITE-ProRule" id="PRU00489"/>
    </source>
</evidence>